<keyword evidence="1" id="KW-0472">Membrane</keyword>
<feature type="transmembrane region" description="Helical" evidence="1">
    <location>
        <begin position="146"/>
        <end position="170"/>
    </location>
</feature>
<protein>
    <submittedName>
        <fullName evidence="3">DUF418 domain-containing protein</fullName>
    </submittedName>
</protein>
<evidence type="ECO:0000313" key="4">
    <source>
        <dbReference type="Proteomes" id="UP000294543"/>
    </source>
</evidence>
<dbReference type="AlphaFoldDB" id="A0A4R4WWQ2"/>
<comment type="caution">
    <text evidence="3">The sequence shown here is derived from an EMBL/GenBank/DDBJ whole genome shotgun (WGS) entry which is preliminary data.</text>
</comment>
<accession>A0A4R4WWQ2</accession>
<dbReference type="InterPro" id="IPR007349">
    <property type="entry name" value="DUF418"/>
</dbReference>
<dbReference type="PANTHER" id="PTHR30590">
    <property type="entry name" value="INNER MEMBRANE PROTEIN"/>
    <property type="match status" value="1"/>
</dbReference>
<gene>
    <name evidence="3" type="ORF">E1294_12830</name>
</gene>
<reference evidence="3 4" key="1">
    <citation type="submission" date="2019-03" db="EMBL/GenBank/DDBJ databases">
        <title>Draft genome sequences of novel Actinobacteria.</title>
        <authorList>
            <person name="Sahin N."/>
            <person name="Ay H."/>
            <person name="Saygin H."/>
        </authorList>
    </citation>
    <scope>NUCLEOTIDE SEQUENCE [LARGE SCALE GENOMIC DNA]</scope>
    <source>
        <strain evidence="3 4">KC712</strain>
    </source>
</reference>
<feature type="domain" description="DUF418" evidence="2">
    <location>
        <begin position="182"/>
        <end position="304"/>
    </location>
</feature>
<keyword evidence="4" id="KW-1185">Reference proteome</keyword>
<keyword evidence="1" id="KW-0812">Transmembrane</keyword>
<feature type="transmembrane region" description="Helical" evidence="1">
    <location>
        <begin position="90"/>
        <end position="106"/>
    </location>
</feature>
<feature type="transmembrane region" description="Helical" evidence="1">
    <location>
        <begin position="203"/>
        <end position="224"/>
    </location>
</feature>
<proteinExistence type="predicted"/>
<dbReference type="Pfam" id="PF04235">
    <property type="entry name" value="DUF418"/>
    <property type="match status" value="1"/>
</dbReference>
<feature type="transmembrane region" description="Helical" evidence="1">
    <location>
        <begin position="236"/>
        <end position="258"/>
    </location>
</feature>
<dbReference type="PANTHER" id="PTHR30590:SF3">
    <property type="entry name" value="HYPOTHETICAL MEMBRANE SPANNING PROTEIN"/>
    <property type="match status" value="1"/>
</dbReference>
<feature type="transmembrane region" description="Helical" evidence="1">
    <location>
        <begin position="264"/>
        <end position="286"/>
    </location>
</feature>
<feature type="transmembrane region" description="Helical" evidence="1">
    <location>
        <begin position="118"/>
        <end position="140"/>
    </location>
</feature>
<evidence type="ECO:0000313" key="3">
    <source>
        <dbReference type="EMBL" id="TDD22141.1"/>
    </source>
</evidence>
<dbReference type="Proteomes" id="UP000294543">
    <property type="component" value="Unassembled WGS sequence"/>
</dbReference>
<dbReference type="EMBL" id="SMKP01000028">
    <property type="protein sequence ID" value="TDD22141.1"/>
    <property type="molecule type" value="Genomic_DNA"/>
</dbReference>
<organism evidence="3 4">
    <name type="scientific">Nonomuraea diastatica</name>
    <dbReference type="NCBI Taxonomy" id="1848329"/>
    <lineage>
        <taxon>Bacteria</taxon>
        <taxon>Bacillati</taxon>
        <taxon>Actinomycetota</taxon>
        <taxon>Actinomycetes</taxon>
        <taxon>Streptosporangiales</taxon>
        <taxon>Streptosporangiaceae</taxon>
        <taxon>Nonomuraea</taxon>
    </lineage>
</organism>
<name>A0A4R4WWQ2_9ACTN</name>
<keyword evidence="1" id="KW-1133">Transmembrane helix</keyword>
<feature type="transmembrane region" description="Helical" evidence="1">
    <location>
        <begin position="68"/>
        <end position="84"/>
    </location>
</feature>
<evidence type="ECO:0000256" key="1">
    <source>
        <dbReference type="SAM" id="Phobius"/>
    </source>
</evidence>
<evidence type="ECO:0000259" key="2">
    <source>
        <dbReference type="Pfam" id="PF04235"/>
    </source>
</evidence>
<feature type="transmembrane region" description="Helical" evidence="1">
    <location>
        <begin position="177"/>
        <end position="197"/>
    </location>
</feature>
<dbReference type="InterPro" id="IPR052529">
    <property type="entry name" value="Bact_Transport_Assoc"/>
</dbReference>
<sequence>MAPDRRDRHRHRIPHMVVHLVPVTRIRELDALRGFAVGGIMLVNTWQHSTKQQTGLDWTIEALFQSRFYPIFSMLFGISFLLFLRGNSRWALLSRLFWLFCFGLVQHTFYEGEVLTDYAFYGAVVLLPASFLAPGLPVLVLGLAVVVWAVAVGGGSLLIPGLFLVGMALWQLRPPRWLLLPSFAVAASATALLTAAWSSTHAWSTYSVAALAGAAAYSLGLLLALRPWSAAVLEPLGRMALTNYVSGTAIIMLAGPVLDTDRTRWSVVALAVATVAAQVLLSRWWLARFRYGPLEWIWRCLTWFRRVPNRLESGRDQNRPLPDPGLS</sequence>
<dbReference type="OrthoDB" id="9807744at2"/>